<dbReference type="SUPFAM" id="SSF51261">
    <property type="entry name" value="Duplicated hybrid motif"/>
    <property type="match status" value="1"/>
</dbReference>
<evidence type="ECO:0000256" key="1">
    <source>
        <dbReference type="SAM" id="SignalP"/>
    </source>
</evidence>
<feature type="signal peptide" evidence="1">
    <location>
        <begin position="1"/>
        <end position="17"/>
    </location>
</feature>
<feature type="chain" id="PRO_5010408504" description="M23ase beta-sheet core domain-containing protein" evidence="1">
    <location>
        <begin position="18"/>
        <end position="561"/>
    </location>
</feature>
<dbReference type="Pfam" id="PF01551">
    <property type="entry name" value="Peptidase_M23"/>
    <property type="match status" value="1"/>
</dbReference>
<dbReference type="OrthoDB" id="9810477at2"/>
<dbReference type="Proteomes" id="UP000029641">
    <property type="component" value="Unassembled WGS sequence"/>
</dbReference>
<dbReference type="eggNOG" id="COG0739">
    <property type="taxonomic scope" value="Bacteria"/>
</dbReference>
<dbReference type="PANTHER" id="PTHR21666:SF270">
    <property type="entry name" value="MUREIN HYDROLASE ACTIVATOR ENVC"/>
    <property type="match status" value="1"/>
</dbReference>
<evidence type="ECO:0000259" key="2">
    <source>
        <dbReference type="Pfam" id="PF01551"/>
    </source>
</evidence>
<evidence type="ECO:0000313" key="5">
    <source>
        <dbReference type="Proteomes" id="UP000029641"/>
    </source>
</evidence>
<dbReference type="InterPro" id="IPR011055">
    <property type="entry name" value="Dup_hybrid_motif"/>
</dbReference>
<proteinExistence type="predicted"/>
<dbReference type="Proteomes" id="UP000030184">
    <property type="component" value="Unassembled WGS sequence"/>
</dbReference>
<dbReference type="InterPro" id="IPR016047">
    <property type="entry name" value="M23ase_b-sheet_dom"/>
</dbReference>
<feature type="domain" description="M23ase beta-sheet core" evidence="2">
    <location>
        <begin position="48"/>
        <end position="116"/>
    </location>
</feature>
<dbReference type="PANTHER" id="PTHR21666">
    <property type="entry name" value="PEPTIDASE-RELATED"/>
    <property type="match status" value="1"/>
</dbReference>
<protein>
    <recommendedName>
        <fullName evidence="2">M23ase beta-sheet core domain-containing protein</fullName>
    </recommendedName>
</protein>
<organism evidence="3 5">
    <name type="scientific">Jejuia pallidilutea</name>
    <dbReference type="NCBI Taxonomy" id="504487"/>
    <lineage>
        <taxon>Bacteria</taxon>
        <taxon>Pseudomonadati</taxon>
        <taxon>Bacteroidota</taxon>
        <taxon>Flavobacteriia</taxon>
        <taxon>Flavobacteriales</taxon>
        <taxon>Flavobacteriaceae</taxon>
        <taxon>Jejuia</taxon>
    </lineage>
</organism>
<dbReference type="AlphaFoldDB" id="A0A090WII2"/>
<name>A0A090WII2_9FLAO</name>
<evidence type="ECO:0000313" key="4">
    <source>
        <dbReference type="EMBL" id="GAL90036.1"/>
    </source>
</evidence>
<dbReference type="CDD" id="cd12797">
    <property type="entry name" value="M23_peptidase"/>
    <property type="match status" value="1"/>
</dbReference>
<gene>
    <name evidence="3" type="ORF">JCM19301_2654</name>
    <name evidence="4" type="ORF">JCM19538_776</name>
</gene>
<evidence type="ECO:0000313" key="3">
    <source>
        <dbReference type="EMBL" id="GAL67302.1"/>
    </source>
</evidence>
<dbReference type="STRING" id="504487.JCM19538_776"/>
<dbReference type="Gene3D" id="2.70.70.10">
    <property type="entry name" value="Glucose Permease (Domain IIA)"/>
    <property type="match status" value="1"/>
</dbReference>
<accession>A0A090WII2</accession>
<keyword evidence="6" id="KW-1185">Reference proteome</keyword>
<keyword evidence="1" id="KW-0732">Signal</keyword>
<comment type="caution">
    <text evidence="3">The sequence shown here is derived from an EMBL/GenBank/DDBJ whole genome shotgun (WGS) entry which is preliminary data.</text>
</comment>
<sequence length="561" mass="64602">MRIIFALFLLCSVSFNAQSIYPQDYFSSPLEIPLILSGTFAELRSNHFHSGMDIKTQQRTGLKVIASANGYVSRIKISHYGYGKALYITHPNGYTTVYAHLKSFAPEIEDYIKKQQYKNESYEIELFPKVDELLVTKGSLVAYSGNSGGSGGPHLHFEIRDNAERPINPMLFGLDIKDSKLPTITSIYAYPLNENSHVNNAKTKQALRLIPLKNGDYTVENIKAFGKIGFGITTWDRQDLAANKNGVYNIQTFVNGSKNFELDFKRFSFDETKHINQLIDYNIFRTKRQRVQKLFRTNNPLSIYKDLYNEGIITVEDSTYKVFKIKVSDFKNNTSWVTLSIKGEKNEPFKTEPKEQTPYYIYANKNTTLKEKSVNVSIFSDTFYEDFYMDFNVNADTLTLHEDIIPLQKSVKISYDISKYNKDDKNKLFIARLSGYNKTPYYTSTKRQGDTLIAYTKKLGTFTLAKDEEKPTVTPINFKKGQWLSKYRFLKIKIDDGVSGISNYRATVNNKWILMEYDYKTKTLTHDFNDGIITDTKNNLKIIVTDNVGNSSTFETIFYRK</sequence>
<dbReference type="EMBL" id="BBNY01000068">
    <property type="protein sequence ID" value="GAL90036.1"/>
    <property type="molecule type" value="Genomic_DNA"/>
</dbReference>
<dbReference type="GO" id="GO:0004222">
    <property type="term" value="F:metalloendopeptidase activity"/>
    <property type="evidence" value="ECO:0007669"/>
    <property type="project" value="TreeGrafter"/>
</dbReference>
<dbReference type="RefSeq" id="WP_042243842.1">
    <property type="nucleotide sequence ID" value="NZ_BBNR01000009.1"/>
</dbReference>
<reference evidence="6" key="1">
    <citation type="journal article" date="2014" name="Genome Announc.">
        <title>Draft Genome Sequence of Marine Flavobacterium Jejuia pallidilutea Strain 11shimoA1 and Pigmentation Mutants.</title>
        <authorList>
            <person name="Takatani N."/>
            <person name="Nakanishi M."/>
            <person name="Meirelles P."/>
            <person name="Mino S."/>
            <person name="Suda W."/>
            <person name="Oshima K."/>
            <person name="Hattori M."/>
            <person name="Ohkuma M."/>
            <person name="Hosokawa M."/>
            <person name="Miyashita K."/>
            <person name="Thompson F.L."/>
            <person name="Niwa A."/>
            <person name="Sawabe T."/>
            <person name="Sawabe T."/>
        </authorList>
    </citation>
    <scope>NUCLEOTIDE SEQUENCE [LARGE SCALE GENOMIC DNA]</scope>
    <source>
        <strain evidence="6">JCM 19538</strain>
    </source>
</reference>
<dbReference type="EMBL" id="BBNR01000009">
    <property type="protein sequence ID" value="GAL67302.1"/>
    <property type="molecule type" value="Genomic_DNA"/>
</dbReference>
<dbReference type="InterPro" id="IPR050570">
    <property type="entry name" value="Cell_wall_metabolism_enzyme"/>
</dbReference>
<evidence type="ECO:0000313" key="6">
    <source>
        <dbReference type="Proteomes" id="UP000030184"/>
    </source>
</evidence>